<proteinExistence type="predicted"/>
<gene>
    <name evidence="1" type="ORF">BPA30113_04998</name>
</gene>
<evidence type="ECO:0000313" key="2">
    <source>
        <dbReference type="Proteomes" id="UP000494330"/>
    </source>
</evidence>
<keyword evidence="2" id="KW-1185">Reference proteome</keyword>
<reference evidence="1 2" key="1">
    <citation type="submission" date="2019-09" db="EMBL/GenBank/DDBJ databases">
        <authorList>
            <person name="Depoorter E."/>
        </authorList>
    </citation>
    <scope>NUCLEOTIDE SEQUENCE [LARGE SCALE GENOMIC DNA]</scope>
    <source>
        <strain evidence="1">LMG 30113</strain>
    </source>
</reference>
<protein>
    <submittedName>
        <fullName evidence="1">Uncharacterized protein</fullName>
    </submittedName>
</protein>
<evidence type="ECO:0000313" key="1">
    <source>
        <dbReference type="EMBL" id="VWC06298.1"/>
    </source>
</evidence>
<accession>A0A6P2PGY0</accession>
<dbReference type="RefSeq" id="WP_031398013.1">
    <property type="nucleotide sequence ID" value="NZ_CABVQD010000020.1"/>
</dbReference>
<dbReference type="Proteomes" id="UP000494330">
    <property type="component" value="Unassembled WGS sequence"/>
</dbReference>
<dbReference type="EMBL" id="CABVQD010000020">
    <property type="protein sequence ID" value="VWC06298.1"/>
    <property type="molecule type" value="Genomic_DNA"/>
</dbReference>
<organism evidence="1 2">
    <name type="scientific">Burkholderia paludis</name>
    <dbReference type="NCBI Taxonomy" id="1506587"/>
    <lineage>
        <taxon>Bacteria</taxon>
        <taxon>Pseudomonadati</taxon>
        <taxon>Pseudomonadota</taxon>
        <taxon>Betaproteobacteria</taxon>
        <taxon>Burkholderiales</taxon>
        <taxon>Burkholderiaceae</taxon>
        <taxon>Burkholderia</taxon>
        <taxon>Burkholderia cepacia complex</taxon>
    </lineage>
</organism>
<dbReference type="AlphaFoldDB" id="A0A6P2PGY0"/>
<name>A0A6P2PGY0_9BURK</name>
<sequence length="152" mass="16997">MDNARQFPDFDVEKFVDLLRTGYPSNDEADFELPDACLKQCTGAQGEVLPDRFDAIAIELARGYHRGQLPYAFCDEVVNLLVGRLYADALVDRDTWPALFWEVYLAFDAGEYFRPGERDIDPVEKYTRPLIEEIVGKVSPGCASVVGKPAGS</sequence>